<organism evidence="3 4">
    <name type="scientific">Roseivirga pacifica</name>
    <dbReference type="NCBI Taxonomy" id="1267423"/>
    <lineage>
        <taxon>Bacteria</taxon>
        <taxon>Pseudomonadati</taxon>
        <taxon>Bacteroidota</taxon>
        <taxon>Cytophagia</taxon>
        <taxon>Cytophagales</taxon>
        <taxon>Roseivirgaceae</taxon>
        <taxon>Roseivirga</taxon>
    </lineage>
</organism>
<dbReference type="Pfam" id="PF13699">
    <property type="entry name" value="eCIS_core"/>
    <property type="match status" value="1"/>
</dbReference>
<reference evidence="4" key="1">
    <citation type="submission" date="2016-10" db="EMBL/GenBank/DDBJ databases">
        <authorList>
            <person name="Varghese N."/>
            <person name="Submissions S."/>
        </authorList>
    </citation>
    <scope>NUCLEOTIDE SEQUENCE [LARGE SCALE GENOMIC DNA]</scope>
    <source>
        <strain evidence="4">CGMCC 1.12402</strain>
    </source>
</reference>
<dbReference type="EMBL" id="FOIR01000006">
    <property type="protein sequence ID" value="SEW44208.1"/>
    <property type="molecule type" value="Genomic_DNA"/>
</dbReference>
<evidence type="ECO:0000256" key="1">
    <source>
        <dbReference type="SAM" id="MobiDB-lite"/>
    </source>
</evidence>
<dbReference type="AlphaFoldDB" id="A0A1I0RS82"/>
<dbReference type="GeneID" id="99988712"/>
<feature type="compositionally biased region" description="Polar residues" evidence="1">
    <location>
        <begin position="1"/>
        <end position="27"/>
    </location>
</feature>
<evidence type="ECO:0000259" key="2">
    <source>
        <dbReference type="Pfam" id="PF13699"/>
    </source>
</evidence>
<feature type="domain" description="eCIS core" evidence="2">
    <location>
        <begin position="87"/>
        <end position="152"/>
    </location>
</feature>
<proteinExistence type="predicted"/>
<keyword evidence="4" id="KW-1185">Reference proteome</keyword>
<gene>
    <name evidence="3" type="ORF">SAMN05216290_4049</name>
</gene>
<dbReference type="RefSeq" id="WP_090261349.1">
    <property type="nucleotide sequence ID" value="NZ_FOIR01000006.1"/>
</dbReference>
<accession>A0A1I0RS82</accession>
<protein>
    <recommendedName>
        <fullName evidence="2">eCIS core domain-containing protein</fullName>
    </recommendedName>
</protein>
<feature type="region of interest" description="Disordered" evidence="1">
    <location>
        <begin position="1"/>
        <end position="42"/>
    </location>
</feature>
<feature type="region of interest" description="Disordered" evidence="1">
    <location>
        <begin position="67"/>
        <end position="96"/>
    </location>
</feature>
<sequence>MKTSRYAQENKSTSSRSAANSQFSGQAAAQRVEEEEPVQNKVVSQLMPEEEELTQGKFNTAQLMAEEEEPVQGKFETVQQKPNKTGMPDSLKSGIENLSGVDVSDVRVHYNSPKPAQMNAHAYAQGSDIHIASGQEKHLPHEAWHTVQQKQGRVQPTTAVNGVAVNDNVGLEKEADVMGAKALNTK</sequence>
<dbReference type="Proteomes" id="UP000199437">
    <property type="component" value="Unassembled WGS sequence"/>
</dbReference>
<dbReference type="STRING" id="1267423.SAMN05216290_4049"/>
<name>A0A1I0RS82_9BACT</name>
<dbReference type="OrthoDB" id="292792at2"/>
<evidence type="ECO:0000313" key="3">
    <source>
        <dbReference type="EMBL" id="SEW44208.1"/>
    </source>
</evidence>
<dbReference type="InterPro" id="IPR025295">
    <property type="entry name" value="eCIS_core_dom"/>
</dbReference>
<evidence type="ECO:0000313" key="4">
    <source>
        <dbReference type="Proteomes" id="UP000199437"/>
    </source>
</evidence>